<feature type="region of interest" description="Disordered" evidence="7">
    <location>
        <begin position="1"/>
        <end position="22"/>
    </location>
</feature>
<evidence type="ECO:0000256" key="5">
    <source>
        <dbReference type="ARBA" id="ARBA00023163"/>
    </source>
</evidence>
<dbReference type="PANTHER" id="PTHR45614">
    <property type="entry name" value="MYB PROTEIN-RELATED"/>
    <property type="match status" value="1"/>
</dbReference>
<dbReference type="Gene3D" id="1.10.10.60">
    <property type="entry name" value="Homeodomain-like"/>
    <property type="match status" value="2"/>
</dbReference>
<evidence type="ECO:0000256" key="1">
    <source>
        <dbReference type="ARBA" id="ARBA00004123"/>
    </source>
</evidence>
<feature type="domain" description="Myb-like" evidence="8">
    <location>
        <begin position="16"/>
        <end position="62"/>
    </location>
</feature>
<evidence type="ECO:0000256" key="2">
    <source>
        <dbReference type="ARBA" id="ARBA00022737"/>
    </source>
</evidence>
<accession>A0A1S3VW87</accession>
<dbReference type="SUPFAM" id="SSF46689">
    <property type="entry name" value="Homeodomain-like"/>
    <property type="match status" value="1"/>
</dbReference>
<feature type="domain" description="Myb-like" evidence="8">
    <location>
        <begin position="63"/>
        <end position="113"/>
    </location>
</feature>
<name>A0A1S3VW87_VIGRR</name>
<evidence type="ECO:0000256" key="7">
    <source>
        <dbReference type="SAM" id="MobiDB-lite"/>
    </source>
</evidence>
<dbReference type="KEGG" id="vra:106778842"/>
<dbReference type="GO" id="GO:0005634">
    <property type="term" value="C:nucleus"/>
    <property type="evidence" value="ECO:0007669"/>
    <property type="project" value="UniProtKB-SubCell"/>
</dbReference>
<dbReference type="PROSITE" id="PS50090">
    <property type="entry name" value="MYB_LIKE"/>
    <property type="match status" value="2"/>
</dbReference>
<dbReference type="InterPro" id="IPR050560">
    <property type="entry name" value="MYB_TF"/>
</dbReference>
<dbReference type="PANTHER" id="PTHR45614:SF221">
    <property type="entry name" value="MYB DOMAIN PROTEIN 110"/>
    <property type="match status" value="1"/>
</dbReference>
<evidence type="ECO:0000259" key="8">
    <source>
        <dbReference type="PROSITE" id="PS50090"/>
    </source>
</evidence>
<organism evidence="10 11">
    <name type="scientific">Vigna radiata var. radiata</name>
    <name type="common">Mung bean</name>
    <name type="synonym">Phaseolus aureus</name>
    <dbReference type="NCBI Taxonomy" id="3916"/>
    <lineage>
        <taxon>Eukaryota</taxon>
        <taxon>Viridiplantae</taxon>
        <taxon>Streptophyta</taxon>
        <taxon>Embryophyta</taxon>
        <taxon>Tracheophyta</taxon>
        <taxon>Spermatophyta</taxon>
        <taxon>Magnoliopsida</taxon>
        <taxon>eudicotyledons</taxon>
        <taxon>Gunneridae</taxon>
        <taxon>Pentapetalae</taxon>
        <taxon>rosids</taxon>
        <taxon>fabids</taxon>
        <taxon>Fabales</taxon>
        <taxon>Fabaceae</taxon>
        <taxon>Papilionoideae</taxon>
        <taxon>50 kb inversion clade</taxon>
        <taxon>NPAAA clade</taxon>
        <taxon>indigoferoid/millettioid clade</taxon>
        <taxon>Phaseoleae</taxon>
        <taxon>Vigna</taxon>
    </lineage>
</organism>
<keyword evidence="4" id="KW-0238">DNA-binding</keyword>
<evidence type="ECO:0000313" key="10">
    <source>
        <dbReference type="Proteomes" id="UP000087766"/>
    </source>
</evidence>
<keyword evidence="6" id="KW-0539">Nucleus</keyword>
<dbReference type="PROSITE" id="PS51294">
    <property type="entry name" value="HTH_MYB"/>
    <property type="match status" value="2"/>
</dbReference>
<comment type="subcellular location">
    <subcellularLocation>
        <location evidence="1">Nucleus</location>
    </subcellularLocation>
</comment>
<evidence type="ECO:0000256" key="6">
    <source>
        <dbReference type="ARBA" id="ARBA00023242"/>
    </source>
</evidence>
<dbReference type="OrthoDB" id="2143914at2759"/>
<dbReference type="Pfam" id="PF13921">
    <property type="entry name" value="Myb_DNA-bind_6"/>
    <property type="match status" value="1"/>
</dbReference>
<dbReference type="GO" id="GO:0000978">
    <property type="term" value="F:RNA polymerase II cis-regulatory region sequence-specific DNA binding"/>
    <property type="evidence" value="ECO:0007669"/>
    <property type="project" value="TreeGrafter"/>
</dbReference>
<keyword evidence="3" id="KW-0805">Transcription regulation</keyword>
<dbReference type="CDD" id="cd00167">
    <property type="entry name" value="SANT"/>
    <property type="match status" value="2"/>
</dbReference>
<feature type="region of interest" description="Disordered" evidence="7">
    <location>
        <begin position="300"/>
        <end position="321"/>
    </location>
</feature>
<dbReference type="FunFam" id="1.10.10.60:FF:000060">
    <property type="entry name" value="MYB transcription factor"/>
    <property type="match status" value="1"/>
</dbReference>
<evidence type="ECO:0000259" key="9">
    <source>
        <dbReference type="PROSITE" id="PS51294"/>
    </source>
</evidence>
<dbReference type="GeneID" id="106778842"/>
<proteinExistence type="predicted"/>
<dbReference type="GO" id="GO:0000981">
    <property type="term" value="F:DNA-binding transcription factor activity, RNA polymerase II-specific"/>
    <property type="evidence" value="ECO:0007669"/>
    <property type="project" value="TreeGrafter"/>
</dbReference>
<feature type="domain" description="HTH myb-type" evidence="9">
    <location>
        <begin position="63"/>
        <end position="117"/>
    </location>
</feature>
<evidence type="ECO:0000256" key="3">
    <source>
        <dbReference type="ARBA" id="ARBA00023015"/>
    </source>
</evidence>
<dbReference type="Proteomes" id="UP000087766">
    <property type="component" value="Unplaced"/>
</dbReference>
<dbReference type="InterPro" id="IPR017930">
    <property type="entry name" value="Myb_dom"/>
</dbReference>
<keyword evidence="10" id="KW-1185">Reference proteome</keyword>
<dbReference type="InterPro" id="IPR009057">
    <property type="entry name" value="Homeodomain-like_sf"/>
</dbReference>
<dbReference type="SMR" id="A0A1S3VW87"/>
<feature type="domain" description="HTH myb-type" evidence="9">
    <location>
        <begin position="11"/>
        <end position="62"/>
    </location>
</feature>
<keyword evidence="2" id="KW-0677">Repeat</keyword>
<dbReference type="InterPro" id="IPR001005">
    <property type="entry name" value="SANT/Myb"/>
</dbReference>
<keyword evidence="5" id="KW-0804">Transcription</keyword>
<dbReference type="FunFam" id="1.10.10.60:FF:000356">
    <property type="entry name" value="MYB transcription factor"/>
    <property type="match status" value="1"/>
</dbReference>
<gene>
    <name evidence="11" type="primary">LOC106778842</name>
</gene>
<dbReference type="RefSeq" id="XP_014522324.1">
    <property type="nucleotide sequence ID" value="XM_014666838.2"/>
</dbReference>
<evidence type="ECO:0000256" key="4">
    <source>
        <dbReference type="ARBA" id="ARBA00023125"/>
    </source>
</evidence>
<evidence type="ECO:0000313" key="11">
    <source>
        <dbReference type="RefSeq" id="XP_014522324.1"/>
    </source>
</evidence>
<dbReference type="SMART" id="SM00717">
    <property type="entry name" value="SANT"/>
    <property type="match status" value="2"/>
</dbReference>
<sequence>MEDSSAGEDPNKTCPRGHWRPAEDEKLRQLVEQYGAQNWNSIAEKLQGRSGKSCRLRWFNQLDPRINRRPFTEEEEERLLAAHRIHGNKWALIARLFPGRTDNAVKNHWHVIMARKQREQSKLCGKRSFQDVYNDSNTFLEKRTPHSHQDLLFGTRFGLENGRFFDFRSLDNNKDNNNNTTANNRIVADATPSSSLASWNFASVPTTINGSTVMDRKGGREYFNSSSCSSSVYLSECSRNSDRSFLYRIYPNPAFSLPNYKRVVPTSPFSFLDSDNDGRIKRNFLMSFCDNNSSTFTKLKASTEKDHQQQTPEDETNIESKQVPFIDFLGVGVSSS</sequence>
<reference evidence="11" key="1">
    <citation type="submission" date="2025-08" db="UniProtKB">
        <authorList>
            <consortium name="RefSeq"/>
        </authorList>
    </citation>
    <scope>IDENTIFICATION</scope>
    <source>
        <tissue evidence="11">Leaf</tissue>
    </source>
</reference>
<dbReference type="AlphaFoldDB" id="A0A1S3VW87"/>
<protein>
    <submittedName>
        <fullName evidence="11">Transcription factor LAF1</fullName>
    </submittedName>
</protein>